<dbReference type="Gene3D" id="1.10.3460.10">
    <property type="entry name" value="Chlorophyll a/b binding protein domain"/>
    <property type="match status" value="1"/>
</dbReference>
<evidence type="ECO:0000256" key="5">
    <source>
        <dbReference type="ARBA" id="ARBA00022528"/>
    </source>
</evidence>
<comment type="subcellular location">
    <subcellularLocation>
        <location evidence="1">Plastid</location>
        <location evidence="1">Chloroplast</location>
    </subcellularLocation>
</comment>
<comment type="pathway">
    <text evidence="9">Carotenoid biosynthesis; beta-zeacarotene biosynthesis.</text>
</comment>
<evidence type="ECO:0000256" key="3">
    <source>
        <dbReference type="ARBA" id="ARBA00006599"/>
    </source>
</evidence>
<gene>
    <name evidence="11" type="ORF">CYMTET_3931</name>
</gene>
<accession>A0AAE0H263</accession>
<keyword evidence="5" id="KW-0150">Chloroplast</keyword>
<sequence length="1296" mass="142997">MIKSSIAGNILPGASARAGCSPIAHGLIARKCVKFRGQRAARLGRPLPRTFIPPLDSRQRRFYGSRKISHSCSATSTKEELESVEVVLPELTTTSEESPLDLLVVGCGPAGLGAASKASAKGLKVGLVDPAPYSLWPNNYGVWVDEFEELGLDDCFNRTWAKSRVVIENGSPEGVILDRQYAQVDRVKLKSKLLDTCIGQGVGFRQGKVDQVEHKDRQSVLVLDSGELLHARAVLDATGHSRRLVEFDRSFTPGYQAAFGILAEVESHPFPLDEMLFMDWRSDHLDESGTARNDKLPTFLYAMPFSPTLVFMEETSLVARPALEFDDLKDRMKQRLESLGVKVTKVVEEEYCLIPMGGVLPTLPQRALGIGGTAGMVHPSTGFMVSKTLASADVLVEELSKQINEDKSSSQIADAVWARVWPEQDKRVRTFMCFGMETLMSLDISGTRRFFSTFFSLPKEMWGGFLSWRIQPLGLVGLGLSLFKAFPMSMRFSFIISALPFMPSFILNFITGNNEFDSKPWSLSGSGLDKPEEDDDDDDDDGGGLASIPLPNPTANPAAIRKTSKLDFKELLGDQDMEKPSPASVLRDDRDWSQFQENKVFEDQMPMATILDPIEQGATLDVVVVGCGPAGLSIAAALADQGLQVGLVAPDRPFVNNYGVWLEEFKALGLEDALLNTYDDVLVWFDESDPAEGIGLGRQYGRVGRKELRDVLLARCKEGGVRYHAALVDVLENFEESGEVHKPKDASTTSMLHCDDGFDITSRLVVLSTGHNREMVQYESNDSPYGWQTAYGIEIKMPDHPFPENKAVFMDFRQSDPEIEDGSMWRVPSFLYVLPTDKDTFFLEETCLAARVQVPFDELKRRLLRRLLRMGLSVEPSQIVEEEASWIPLGGPLPISQQRNVAFGAAAGLVHPASGYSIVNTMSRAQPVAKAIAEELKNGTAQEAADAAWRVLWSNENRRQMAFHQVGMELIMALRLDTLREFFDTFFKLPRKYWQGFLSHKLTSIELLQFALRTFFIGTDALRYILVAHLFSRDKAGIRLLETYASSLGSEADSSANGTRAASRVERQAPPQLPASTAAVNLQLAREQDGVLTGFEAPNSGASASFWSDGNTTISINNTEQAIPGDLGFDPLSLGAAADLATYAEAELIHGRWAMLGTVGIIIPDCLSYTGIFGEGYHWWNAGFQLVDNTPTFFYLGMEVPLSALSVVALNFSLMAFAEQFRVGNLEFPGVKWAEISKKYPGGLFDPLGLAKSSKDDFEQRKAMEITYGRVAMLATSIFIMEGIMFHKGPIEVLLG</sequence>
<evidence type="ECO:0000256" key="2">
    <source>
        <dbReference type="ARBA" id="ARBA00005089"/>
    </source>
</evidence>
<evidence type="ECO:0000256" key="9">
    <source>
        <dbReference type="ARBA" id="ARBA00037906"/>
    </source>
</evidence>
<dbReference type="SUPFAM" id="SSF103511">
    <property type="entry name" value="Chlorophyll a-b binding protein"/>
    <property type="match status" value="1"/>
</dbReference>
<dbReference type="GO" id="GO:0009507">
    <property type="term" value="C:chloroplast"/>
    <property type="evidence" value="ECO:0007669"/>
    <property type="project" value="UniProtKB-SubCell"/>
</dbReference>
<dbReference type="InterPro" id="IPR022796">
    <property type="entry name" value="Chloroa_b-bind"/>
</dbReference>
<feature type="compositionally biased region" description="Acidic residues" evidence="10">
    <location>
        <begin position="531"/>
        <end position="542"/>
    </location>
</feature>
<organism evidence="11 12">
    <name type="scientific">Cymbomonas tetramitiformis</name>
    <dbReference type="NCBI Taxonomy" id="36881"/>
    <lineage>
        <taxon>Eukaryota</taxon>
        <taxon>Viridiplantae</taxon>
        <taxon>Chlorophyta</taxon>
        <taxon>Pyramimonadophyceae</taxon>
        <taxon>Pyramimonadales</taxon>
        <taxon>Pyramimonadaceae</taxon>
        <taxon>Cymbomonas</taxon>
    </lineage>
</organism>
<reference evidence="11 12" key="1">
    <citation type="journal article" date="2015" name="Genome Biol. Evol.">
        <title>Comparative Genomics of a Bacterivorous Green Alga Reveals Evolutionary Causalities and Consequences of Phago-Mixotrophic Mode of Nutrition.</title>
        <authorList>
            <person name="Burns J.A."/>
            <person name="Paasch A."/>
            <person name="Narechania A."/>
            <person name="Kim E."/>
        </authorList>
    </citation>
    <scope>NUCLEOTIDE SEQUENCE [LARGE SCALE GENOMIC DNA]</scope>
    <source>
        <strain evidence="11 12">PLY_AMNH</strain>
    </source>
</reference>
<evidence type="ECO:0000313" key="12">
    <source>
        <dbReference type="Proteomes" id="UP001190700"/>
    </source>
</evidence>
<keyword evidence="7" id="KW-0125">Carotenoid biosynthesis</keyword>
<evidence type="ECO:0000256" key="1">
    <source>
        <dbReference type="ARBA" id="ARBA00004229"/>
    </source>
</evidence>
<keyword evidence="8" id="KW-0520">NAD</keyword>
<protein>
    <recommendedName>
        <fullName evidence="4">lycopene beta-cyclase</fullName>
        <ecNumber evidence="4">5.5.1.19</ecNumber>
    </recommendedName>
</protein>
<evidence type="ECO:0000313" key="11">
    <source>
        <dbReference type="EMBL" id="KAK3288595.1"/>
    </source>
</evidence>
<keyword evidence="12" id="KW-1185">Reference proteome</keyword>
<name>A0AAE0H263_9CHLO</name>
<dbReference type="InterPro" id="IPR036188">
    <property type="entry name" value="FAD/NAD-bd_sf"/>
</dbReference>
<dbReference type="Proteomes" id="UP001190700">
    <property type="component" value="Unassembled WGS sequence"/>
</dbReference>
<dbReference type="PANTHER" id="PTHR39757:SF5">
    <property type="entry name" value="OS02G0190600 PROTEIN"/>
    <property type="match status" value="1"/>
</dbReference>
<dbReference type="Gene3D" id="3.50.50.60">
    <property type="entry name" value="FAD/NAD(P)-binding domain"/>
    <property type="match status" value="2"/>
</dbReference>
<dbReference type="GO" id="GO:0016860">
    <property type="term" value="F:intramolecular oxidoreductase activity"/>
    <property type="evidence" value="ECO:0007669"/>
    <property type="project" value="UniProtKB-ARBA"/>
</dbReference>
<dbReference type="PANTHER" id="PTHR39757">
    <property type="match status" value="1"/>
</dbReference>
<proteinExistence type="inferred from homology"/>
<dbReference type="GO" id="GO:0016705">
    <property type="term" value="F:oxidoreductase activity, acting on paired donors, with incorporation or reduction of molecular oxygen"/>
    <property type="evidence" value="ECO:0007669"/>
    <property type="project" value="InterPro"/>
</dbReference>
<comment type="pathway">
    <text evidence="2">Carotenoid biosynthesis; beta-carotene biosynthesis.</text>
</comment>
<dbReference type="EMBL" id="LGRX02000431">
    <property type="protein sequence ID" value="KAK3288595.1"/>
    <property type="molecule type" value="Genomic_DNA"/>
</dbReference>
<evidence type="ECO:0000256" key="10">
    <source>
        <dbReference type="SAM" id="MobiDB-lite"/>
    </source>
</evidence>
<dbReference type="EC" id="5.5.1.19" evidence="4"/>
<feature type="region of interest" description="Disordered" evidence="10">
    <location>
        <begin position="521"/>
        <end position="557"/>
    </location>
</feature>
<comment type="similarity">
    <text evidence="3">Belongs to the lycopene cyclase family.</text>
</comment>
<keyword evidence="6" id="KW-0934">Plastid</keyword>
<dbReference type="NCBIfam" id="TIGR01790">
    <property type="entry name" value="carotene-cycl"/>
    <property type="match status" value="2"/>
</dbReference>
<dbReference type="Pfam" id="PF00504">
    <property type="entry name" value="Chloroa_b-bind"/>
    <property type="match status" value="1"/>
</dbReference>
<evidence type="ECO:0000256" key="8">
    <source>
        <dbReference type="ARBA" id="ARBA00023027"/>
    </source>
</evidence>
<dbReference type="GO" id="GO:0016117">
    <property type="term" value="P:carotenoid biosynthetic process"/>
    <property type="evidence" value="ECO:0007669"/>
    <property type="project" value="UniProtKB-KW"/>
</dbReference>
<dbReference type="InterPro" id="IPR010108">
    <property type="entry name" value="Lycopene_cyclase_b/e"/>
</dbReference>
<dbReference type="SUPFAM" id="SSF51905">
    <property type="entry name" value="FAD/NAD(P)-binding domain"/>
    <property type="match status" value="2"/>
</dbReference>
<evidence type="ECO:0000256" key="7">
    <source>
        <dbReference type="ARBA" id="ARBA00022746"/>
    </source>
</evidence>
<dbReference type="Pfam" id="PF05834">
    <property type="entry name" value="Lycopene_cycl"/>
    <property type="match status" value="2"/>
</dbReference>
<evidence type="ECO:0000256" key="6">
    <source>
        <dbReference type="ARBA" id="ARBA00022640"/>
    </source>
</evidence>
<evidence type="ECO:0000256" key="4">
    <source>
        <dbReference type="ARBA" id="ARBA00012242"/>
    </source>
</evidence>
<comment type="caution">
    <text evidence="11">The sequence shown here is derived from an EMBL/GenBank/DDBJ whole genome shotgun (WGS) entry which is preliminary data.</text>
</comment>